<evidence type="ECO:0000313" key="2">
    <source>
        <dbReference type="Proteomes" id="UP001341840"/>
    </source>
</evidence>
<comment type="caution">
    <text evidence="1">The sequence shown here is derived from an EMBL/GenBank/DDBJ whole genome shotgun (WGS) entry which is preliminary data.</text>
</comment>
<dbReference type="Proteomes" id="UP001341840">
    <property type="component" value="Unassembled WGS sequence"/>
</dbReference>
<gene>
    <name evidence="1" type="ORF">PIB30_096212</name>
</gene>
<accession>A0ABU6XV75</accession>
<dbReference type="EMBL" id="JASCZI010213711">
    <property type="protein sequence ID" value="MED6201556.1"/>
    <property type="molecule type" value="Genomic_DNA"/>
</dbReference>
<protein>
    <submittedName>
        <fullName evidence="1">Uncharacterized protein</fullName>
    </submittedName>
</protein>
<evidence type="ECO:0000313" key="1">
    <source>
        <dbReference type="EMBL" id="MED6201556.1"/>
    </source>
</evidence>
<organism evidence="1 2">
    <name type="scientific">Stylosanthes scabra</name>
    <dbReference type="NCBI Taxonomy" id="79078"/>
    <lineage>
        <taxon>Eukaryota</taxon>
        <taxon>Viridiplantae</taxon>
        <taxon>Streptophyta</taxon>
        <taxon>Embryophyta</taxon>
        <taxon>Tracheophyta</taxon>
        <taxon>Spermatophyta</taxon>
        <taxon>Magnoliopsida</taxon>
        <taxon>eudicotyledons</taxon>
        <taxon>Gunneridae</taxon>
        <taxon>Pentapetalae</taxon>
        <taxon>rosids</taxon>
        <taxon>fabids</taxon>
        <taxon>Fabales</taxon>
        <taxon>Fabaceae</taxon>
        <taxon>Papilionoideae</taxon>
        <taxon>50 kb inversion clade</taxon>
        <taxon>dalbergioids sensu lato</taxon>
        <taxon>Dalbergieae</taxon>
        <taxon>Pterocarpus clade</taxon>
        <taxon>Stylosanthes</taxon>
    </lineage>
</organism>
<name>A0ABU6XV75_9FABA</name>
<reference evidence="1 2" key="1">
    <citation type="journal article" date="2023" name="Plants (Basel)">
        <title>Bridging the Gap: Combining Genomics and Transcriptomics Approaches to Understand Stylosanthes scabra, an Orphan Legume from the Brazilian Caatinga.</title>
        <authorList>
            <person name="Ferreira-Neto J.R.C."/>
            <person name="da Silva M.D."/>
            <person name="Binneck E."/>
            <person name="de Melo N.F."/>
            <person name="da Silva R.H."/>
            <person name="de Melo A.L.T.M."/>
            <person name="Pandolfi V."/>
            <person name="Bustamante F.O."/>
            <person name="Brasileiro-Vidal A.C."/>
            <person name="Benko-Iseppon A.M."/>
        </authorList>
    </citation>
    <scope>NUCLEOTIDE SEQUENCE [LARGE SCALE GENOMIC DNA]</scope>
    <source>
        <tissue evidence="1">Leaves</tissue>
    </source>
</reference>
<sequence length="108" mass="11383">MVSVTNSINLVGNAVHGVPLDDDSMKKCAANNDIGLENGVEGSDKSRNECNSNPIDLGNGEACEMGNAEYVRDAIDEPGMVLPIVRSGYSDNEPIVIEPSVGAQDKAY</sequence>
<proteinExistence type="predicted"/>
<keyword evidence="2" id="KW-1185">Reference proteome</keyword>